<dbReference type="Pfam" id="PF00665">
    <property type="entry name" value="rve"/>
    <property type="match status" value="1"/>
</dbReference>
<keyword evidence="3" id="KW-1185">Reference proteome</keyword>
<accession>A0ABY6K2V2</accession>
<reference evidence="2 3" key="1">
    <citation type="submission" date="2022-01" db="EMBL/GenBank/DDBJ databases">
        <title>A chromosomal length assembly of Cordylochernes scorpioides.</title>
        <authorList>
            <person name="Zeh D."/>
            <person name="Zeh J."/>
        </authorList>
    </citation>
    <scope>NUCLEOTIDE SEQUENCE [LARGE SCALE GENOMIC DNA]</scope>
    <source>
        <strain evidence="2">IN4F17</strain>
        <tissue evidence="2">Whole Body</tissue>
    </source>
</reference>
<dbReference type="PROSITE" id="PS50994">
    <property type="entry name" value="INTEGRASE"/>
    <property type="match status" value="1"/>
</dbReference>
<name>A0ABY6K2V2_9ARAC</name>
<dbReference type="SUPFAM" id="SSF53098">
    <property type="entry name" value="Ribonuclease H-like"/>
    <property type="match status" value="1"/>
</dbReference>
<evidence type="ECO:0000313" key="2">
    <source>
        <dbReference type="EMBL" id="UYV62783.1"/>
    </source>
</evidence>
<dbReference type="InterPro" id="IPR001584">
    <property type="entry name" value="Integrase_cat-core"/>
</dbReference>
<dbReference type="InterPro" id="IPR036397">
    <property type="entry name" value="RNaseH_sf"/>
</dbReference>
<gene>
    <name evidence="2" type="ORF">LAZ67_2001928</name>
</gene>
<protein>
    <submittedName>
        <fullName evidence="2">K02A2.6-like</fullName>
    </submittedName>
</protein>
<organism evidence="2 3">
    <name type="scientific">Cordylochernes scorpioides</name>
    <dbReference type="NCBI Taxonomy" id="51811"/>
    <lineage>
        <taxon>Eukaryota</taxon>
        <taxon>Metazoa</taxon>
        <taxon>Ecdysozoa</taxon>
        <taxon>Arthropoda</taxon>
        <taxon>Chelicerata</taxon>
        <taxon>Arachnida</taxon>
        <taxon>Pseudoscorpiones</taxon>
        <taxon>Cheliferoidea</taxon>
        <taxon>Chernetidae</taxon>
        <taxon>Cordylochernes</taxon>
    </lineage>
</organism>
<dbReference type="Gene3D" id="3.30.420.10">
    <property type="entry name" value="Ribonuclease H-like superfamily/Ribonuclease H"/>
    <property type="match status" value="2"/>
</dbReference>
<evidence type="ECO:0000259" key="1">
    <source>
        <dbReference type="PROSITE" id="PS50994"/>
    </source>
</evidence>
<feature type="domain" description="Integrase catalytic" evidence="1">
    <location>
        <begin position="406"/>
        <end position="489"/>
    </location>
</feature>
<sequence length="527" mass="60858">MPRRKIRAHYEHMSEFETGRAIGLKEAGWYNRLIARHLCRSGVAIRQCWQKWVNNVMNTTSGRQWSTKSNNRTGGQRNCQNGCRSTRIHVIYHPTCDRHTSVQNDHQQWCREQSTLNCAYWGRIVFSDESRFLLCPDDRRKRVWRRPGQRVDPGLTVEHHTGPQQGVMVWGAISFDSKTPLVDIPGTLKHNGASIYLSKPITIRVAVYCKKYKLKRVGLTKVGLNKSSSIPRGVTYTGERRDVFTVVQRLRPWTRGACVRQGQRSDARFCKGSYLFRSSGQCFSQSVLTLSLSIRSGGEVVCGTTKAMVAVLQKIDMDPEQHLYTPKIEDIPVIEMHGDILRFFIGYDNNSTPHVYFHVNNGIFLLAHLDEVTRHRIPIVEVKIIRNIDIKVMRQTFTSLSMPTNVPDYPWQTVSLDIFYIQKKPHLLVVDRYSGYPEVFTLDPPTASNVKNKLRETFARFGIPETMMSDNGPPFRSEIMTDFCIRWGIHQKMTYRHPHSYVYRGAFDVRSPELHRYIDPIKLIGEV</sequence>
<proteinExistence type="predicted"/>
<dbReference type="PANTHER" id="PTHR37984:SF7">
    <property type="entry name" value="INTEGRASE CATALYTIC DOMAIN-CONTAINING PROTEIN"/>
    <property type="match status" value="1"/>
</dbReference>
<evidence type="ECO:0000313" key="3">
    <source>
        <dbReference type="Proteomes" id="UP001235939"/>
    </source>
</evidence>
<dbReference type="PANTHER" id="PTHR37984">
    <property type="entry name" value="PROTEIN CBG26694"/>
    <property type="match status" value="1"/>
</dbReference>
<dbReference type="InterPro" id="IPR050951">
    <property type="entry name" value="Retrovirus_Pol_polyprotein"/>
</dbReference>
<dbReference type="EMBL" id="CP092864">
    <property type="protein sequence ID" value="UYV62783.1"/>
    <property type="molecule type" value="Genomic_DNA"/>
</dbReference>
<dbReference type="Proteomes" id="UP001235939">
    <property type="component" value="Chromosome 02"/>
</dbReference>
<dbReference type="InterPro" id="IPR012337">
    <property type="entry name" value="RNaseH-like_sf"/>
</dbReference>